<dbReference type="AlphaFoldDB" id="A0A238FPH5"/>
<dbReference type="EMBL" id="FMSP01000017">
    <property type="protein sequence ID" value="SCV72996.1"/>
    <property type="molecule type" value="Genomic_DNA"/>
</dbReference>
<evidence type="ECO:0000313" key="1">
    <source>
        <dbReference type="EMBL" id="SCV72996.1"/>
    </source>
</evidence>
<name>A0A238FPH5_9BASI</name>
<gene>
    <name evidence="1" type="ORF">BQ2448_6921</name>
</gene>
<dbReference type="Proteomes" id="UP000198372">
    <property type="component" value="Unassembled WGS sequence"/>
</dbReference>
<organism evidence="1 2">
    <name type="scientific">Microbotryum intermedium</name>
    <dbReference type="NCBI Taxonomy" id="269621"/>
    <lineage>
        <taxon>Eukaryota</taxon>
        <taxon>Fungi</taxon>
        <taxon>Dikarya</taxon>
        <taxon>Basidiomycota</taxon>
        <taxon>Pucciniomycotina</taxon>
        <taxon>Microbotryomycetes</taxon>
        <taxon>Microbotryales</taxon>
        <taxon>Microbotryaceae</taxon>
        <taxon>Microbotryum</taxon>
    </lineage>
</organism>
<dbReference type="OrthoDB" id="2570975at2759"/>
<sequence>MPALLRHSHPFKSNKLAAMSTSMSSLSSSSASESSFASCSQPRSARSRYSVESSSTQATSTLLSADHQQYPEHVRASTSAASTQEAMPAFKARTVHLPLQLPASPRPLVDVDCTTLVVDEELSDVPIGYVLAQMRAIGAVLLNAATHVSIEIPNTSQLPSYLWATSDSRRIASELAPSSSRTPACLPSPPTHILAVRAPDVKRVLLVPVHGLLFASRSPSLSILSSSPHVQPGYPNHPALPSSLPPMNAEDNSDRIALPVVELKLPSATAFPLLLTFIYTQNSNLLLSSLLPKPMGGSSKAFSSPATATELAEALRSCSEKLLLHQVSLVHALWQDVVALSINDELLWASMRFAWAVLVGAMAFQRRDETLERVDQEVQ</sequence>
<reference evidence="2" key="1">
    <citation type="submission" date="2016-09" db="EMBL/GenBank/DDBJ databases">
        <authorList>
            <person name="Jeantristanb JTB J.-T."/>
            <person name="Ricardo R."/>
        </authorList>
    </citation>
    <scope>NUCLEOTIDE SEQUENCE [LARGE SCALE GENOMIC DNA]</scope>
</reference>
<evidence type="ECO:0000313" key="2">
    <source>
        <dbReference type="Proteomes" id="UP000198372"/>
    </source>
</evidence>
<keyword evidence="2" id="KW-1185">Reference proteome</keyword>
<protein>
    <submittedName>
        <fullName evidence="1">BQ2448_6921 protein</fullName>
    </submittedName>
</protein>
<proteinExistence type="predicted"/>
<accession>A0A238FPH5</accession>